<name>A0A2P4UBQ1_9ACTN</name>
<dbReference type="SUPFAM" id="SSF55961">
    <property type="entry name" value="Bet v1-like"/>
    <property type="match status" value="1"/>
</dbReference>
<reference evidence="1 2" key="1">
    <citation type="journal article" date="2017" name="Chemistry">
        <title>Isolation, Biosynthesis and Chemical Modifications of Rubterolones A-F: Rare Tropolone Alkaloids from Actinomadura sp. 5-2.</title>
        <authorList>
            <person name="Guo H."/>
            <person name="Benndorf R."/>
            <person name="Leichnitz D."/>
            <person name="Klassen J.L."/>
            <person name="Vollmers J."/>
            <person name="Gorls H."/>
            <person name="Steinacker M."/>
            <person name="Weigel C."/>
            <person name="Dahse H.M."/>
            <person name="Kaster A.K."/>
            <person name="de Beer Z.W."/>
            <person name="Poulsen M."/>
            <person name="Beemelmanns C."/>
        </authorList>
    </citation>
    <scope>NUCLEOTIDE SEQUENCE [LARGE SCALE GENOMIC DNA]</scope>
    <source>
        <strain evidence="1 2">5-2</strain>
    </source>
</reference>
<dbReference type="Proteomes" id="UP000242367">
    <property type="component" value="Unassembled WGS sequence"/>
</dbReference>
<sequence>MMIRNLASVLDDIPRMSRHIRIRRPVRATPDRLFEIIATGENQAAWAEGYRRTTWHTPVPHGVGTVRDIHLRWISVRERMLAWEPGARFAFSSDAMTLPLTRRLIEDIRFRPSGDGHADLDWQVHYTPSAPFRPLSGALERRMFRPMFESFANGLAAYAEAHPRLT</sequence>
<dbReference type="CDD" id="cd07821">
    <property type="entry name" value="PYR_PYL_RCAR_like"/>
    <property type="match status" value="1"/>
</dbReference>
<keyword evidence="2" id="KW-1185">Reference proteome</keyword>
<organism evidence="1 2">
    <name type="scientific">Actinomadura rubteroloni</name>
    <dbReference type="NCBI Taxonomy" id="1926885"/>
    <lineage>
        <taxon>Bacteria</taxon>
        <taxon>Bacillati</taxon>
        <taxon>Actinomycetota</taxon>
        <taxon>Actinomycetes</taxon>
        <taxon>Streptosporangiales</taxon>
        <taxon>Thermomonosporaceae</taxon>
        <taxon>Actinomadura</taxon>
    </lineage>
</organism>
<dbReference type="RefSeq" id="WP_103566185.1">
    <property type="nucleotide sequence ID" value="NZ_MTBP01000005.1"/>
</dbReference>
<proteinExistence type="predicted"/>
<dbReference type="InterPro" id="IPR023393">
    <property type="entry name" value="START-like_dom_sf"/>
</dbReference>
<accession>A0A2P4UBQ1</accession>
<gene>
    <name evidence="1" type="ORF">BTM25_54300</name>
</gene>
<comment type="caution">
    <text evidence="1">The sequence shown here is derived from an EMBL/GenBank/DDBJ whole genome shotgun (WGS) entry which is preliminary data.</text>
</comment>
<dbReference type="Gene3D" id="3.30.530.20">
    <property type="match status" value="1"/>
</dbReference>
<dbReference type="AlphaFoldDB" id="A0A2P4UBQ1"/>
<dbReference type="Pfam" id="PF10604">
    <property type="entry name" value="Polyketide_cyc2"/>
    <property type="match status" value="1"/>
</dbReference>
<dbReference type="InterPro" id="IPR019587">
    <property type="entry name" value="Polyketide_cyclase/dehydratase"/>
</dbReference>
<evidence type="ECO:0000313" key="2">
    <source>
        <dbReference type="Proteomes" id="UP000242367"/>
    </source>
</evidence>
<dbReference type="EMBL" id="MTBP01000005">
    <property type="protein sequence ID" value="POM22480.1"/>
    <property type="molecule type" value="Genomic_DNA"/>
</dbReference>
<protein>
    <submittedName>
        <fullName evidence="1">Polyketide cyclase / dehydrase and lipid transport</fullName>
    </submittedName>
</protein>
<evidence type="ECO:0000313" key="1">
    <source>
        <dbReference type="EMBL" id="POM22480.1"/>
    </source>
</evidence>